<keyword evidence="1" id="KW-0378">Hydrolase</keyword>
<dbReference type="InterPro" id="IPR010285">
    <property type="entry name" value="DNA_helicase_pif1-like_DEAD"/>
</dbReference>
<dbReference type="EMBL" id="JBDFQZ010000012">
    <property type="protein sequence ID" value="KAK9673967.1"/>
    <property type="molecule type" value="Genomic_DNA"/>
</dbReference>
<dbReference type="GO" id="GO:0006281">
    <property type="term" value="P:DNA repair"/>
    <property type="evidence" value="ECO:0007669"/>
    <property type="project" value="UniProtKB-KW"/>
</dbReference>
<keyword evidence="1" id="KW-0347">Helicase</keyword>
<name>A0AAW1HD45_SAPOF</name>
<keyword evidence="5" id="KW-1185">Reference proteome</keyword>
<dbReference type="GO" id="GO:0000723">
    <property type="term" value="P:telomere maintenance"/>
    <property type="evidence" value="ECO:0007669"/>
    <property type="project" value="InterPro"/>
</dbReference>
<dbReference type="FunFam" id="3.40.50.300:FF:002884">
    <property type="entry name" value="ATP-dependent DNA helicase"/>
    <property type="match status" value="1"/>
</dbReference>
<accession>A0AAW1HD45</accession>
<evidence type="ECO:0000259" key="2">
    <source>
        <dbReference type="Pfam" id="PF05970"/>
    </source>
</evidence>
<dbReference type="CDD" id="cd18809">
    <property type="entry name" value="SF1_C_RecD"/>
    <property type="match status" value="1"/>
</dbReference>
<dbReference type="SUPFAM" id="SSF52540">
    <property type="entry name" value="P-loop containing nucleoside triphosphate hydrolases"/>
    <property type="match status" value="1"/>
</dbReference>
<organism evidence="4 5">
    <name type="scientific">Saponaria officinalis</name>
    <name type="common">Common soapwort</name>
    <name type="synonym">Lychnis saponaria</name>
    <dbReference type="NCBI Taxonomy" id="3572"/>
    <lineage>
        <taxon>Eukaryota</taxon>
        <taxon>Viridiplantae</taxon>
        <taxon>Streptophyta</taxon>
        <taxon>Embryophyta</taxon>
        <taxon>Tracheophyta</taxon>
        <taxon>Spermatophyta</taxon>
        <taxon>Magnoliopsida</taxon>
        <taxon>eudicotyledons</taxon>
        <taxon>Gunneridae</taxon>
        <taxon>Pentapetalae</taxon>
        <taxon>Caryophyllales</taxon>
        <taxon>Caryophyllaceae</taxon>
        <taxon>Caryophylleae</taxon>
        <taxon>Saponaria</taxon>
    </lineage>
</organism>
<evidence type="ECO:0000259" key="3">
    <source>
        <dbReference type="Pfam" id="PF21530"/>
    </source>
</evidence>
<evidence type="ECO:0000313" key="4">
    <source>
        <dbReference type="EMBL" id="KAK9673967.1"/>
    </source>
</evidence>
<keyword evidence="1" id="KW-0233">DNA recombination</keyword>
<dbReference type="GO" id="GO:0006310">
    <property type="term" value="P:DNA recombination"/>
    <property type="evidence" value="ECO:0007669"/>
    <property type="project" value="UniProtKB-KW"/>
</dbReference>
<keyword evidence="1" id="KW-0234">DNA repair</keyword>
<dbReference type="PANTHER" id="PTHR10492:SF94">
    <property type="entry name" value="ATP-DEPENDENT DNA HELICASE"/>
    <property type="match status" value="1"/>
</dbReference>
<comment type="similarity">
    <text evidence="1">Belongs to the helicase family.</text>
</comment>
<reference evidence="4 5" key="1">
    <citation type="submission" date="2024-03" db="EMBL/GenBank/DDBJ databases">
        <title>WGS assembly of Saponaria officinalis var. Norfolk2.</title>
        <authorList>
            <person name="Jenkins J."/>
            <person name="Shu S."/>
            <person name="Grimwood J."/>
            <person name="Barry K."/>
            <person name="Goodstein D."/>
            <person name="Schmutz J."/>
            <person name="Leebens-Mack J."/>
            <person name="Osbourn A."/>
        </authorList>
    </citation>
    <scope>NUCLEOTIDE SEQUENCE [LARGE SCALE GENOMIC DNA]</scope>
    <source>
        <strain evidence="5">cv. Norfolk2</strain>
        <strain evidence="4">JIC</strain>
        <tissue evidence="4">Leaf</tissue>
    </source>
</reference>
<dbReference type="EMBL" id="JBDFQZ010000012">
    <property type="protein sequence ID" value="KAK9673968.1"/>
    <property type="molecule type" value="Genomic_DNA"/>
</dbReference>
<evidence type="ECO:0000313" key="5">
    <source>
        <dbReference type="Proteomes" id="UP001443914"/>
    </source>
</evidence>
<dbReference type="InterPro" id="IPR027417">
    <property type="entry name" value="P-loop_NTPase"/>
</dbReference>
<comment type="cofactor">
    <cofactor evidence="1">
        <name>Mg(2+)</name>
        <dbReference type="ChEBI" id="CHEBI:18420"/>
    </cofactor>
</comment>
<dbReference type="GO" id="GO:0005524">
    <property type="term" value="F:ATP binding"/>
    <property type="evidence" value="ECO:0007669"/>
    <property type="project" value="UniProtKB-KW"/>
</dbReference>
<dbReference type="Gene3D" id="3.40.50.300">
    <property type="entry name" value="P-loop containing nucleotide triphosphate hydrolases"/>
    <property type="match status" value="2"/>
</dbReference>
<dbReference type="AlphaFoldDB" id="A0AAW1HD45"/>
<keyword evidence="1" id="KW-0067">ATP-binding</keyword>
<dbReference type="Pfam" id="PF21530">
    <property type="entry name" value="Pif1_2B_dom"/>
    <property type="match status" value="1"/>
</dbReference>
<feature type="domain" description="DNA helicase Pif1-like 2B" evidence="3">
    <location>
        <begin position="251"/>
        <end position="294"/>
    </location>
</feature>
<sequence length="419" mass="46400">MKKIVLPTATSGIAASNIPTGRTAHSRFKIPIDISSSLYCDVPKQGSLYALIQATSLIIWDEASMARKENVESLDMLLRDLCNSNLLFGGKLIVFGGDFRQVLPVVPHKSHREAGDASLVSSALWPKLIKFRLTENIRAREDPMFSAFLLALGNGELQTEENGFVQLPAEIVGCTESEPDPINEITSVAFPELDLNTFNSDIFTTRAILTPVNDDVDSINSNLIEKFPGEAIKYKSFDTILDDNCTIYPAEFINKLCPGGMSPHELVLKENCPVILLRNILPAFGLCNGTRLLCKRFFPNLIECVITIGHHKGERVLIPRVKLRPSASSNYPFQFQRKQFPIKLSFAMTINKSQGQTLSQVAVYLPRPCFSPGQLFVALSRARQAKHVTVISTAPPEYLSKAHVKKIISYDVLRLAGIV</sequence>
<gene>
    <name evidence="4" type="ORF">RND81_12G202200</name>
</gene>
<dbReference type="Proteomes" id="UP001443914">
    <property type="component" value="Unassembled WGS sequence"/>
</dbReference>
<dbReference type="EC" id="5.6.2.3" evidence="1"/>
<keyword evidence="1" id="KW-0227">DNA damage</keyword>
<dbReference type="InterPro" id="IPR049163">
    <property type="entry name" value="Pif1-like_2B_dom"/>
</dbReference>
<dbReference type="Pfam" id="PF05970">
    <property type="entry name" value="PIF1"/>
    <property type="match status" value="1"/>
</dbReference>
<comment type="catalytic activity">
    <reaction evidence="1">
        <text>ATP + H2O = ADP + phosphate + H(+)</text>
        <dbReference type="Rhea" id="RHEA:13065"/>
        <dbReference type="ChEBI" id="CHEBI:15377"/>
        <dbReference type="ChEBI" id="CHEBI:15378"/>
        <dbReference type="ChEBI" id="CHEBI:30616"/>
        <dbReference type="ChEBI" id="CHEBI:43474"/>
        <dbReference type="ChEBI" id="CHEBI:456216"/>
        <dbReference type="EC" id="5.6.2.3"/>
    </reaction>
</comment>
<evidence type="ECO:0000256" key="1">
    <source>
        <dbReference type="RuleBase" id="RU363044"/>
    </source>
</evidence>
<dbReference type="GO" id="GO:0016787">
    <property type="term" value="F:hydrolase activity"/>
    <property type="evidence" value="ECO:0007669"/>
    <property type="project" value="UniProtKB-KW"/>
</dbReference>
<feature type="domain" description="DNA helicase Pif1-like DEAD-box helicase" evidence="2">
    <location>
        <begin position="2"/>
        <end position="162"/>
    </location>
</feature>
<keyword evidence="1" id="KW-0547">Nucleotide-binding</keyword>
<proteinExistence type="inferred from homology"/>
<dbReference type="GO" id="GO:0043139">
    <property type="term" value="F:5'-3' DNA helicase activity"/>
    <property type="evidence" value="ECO:0007669"/>
    <property type="project" value="UniProtKB-EC"/>
</dbReference>
<protein>
    <recommendedName>
        <fullName evidence="1">ATP-dependent DNA helicase</fullName>
        <ecNumber evidence="1">5.6.2.3</ecNumber>
    </recommendedName>
</protein>
<comment type="caution">
    <text evidence="4">The sequence shown here is derived from an EMBL/GenBank/DDBJ whole genome shotgun (WGS) entry which is preliminary data.</text>
</comment>
<dbReference type="PANTHER" id="PTHR10492">
    <property type="match status" value="1"/>
</dbReference>